<dbReference type="Proteomes" id="UP001476798">
    <property type="component" value="Unassembled WGS sequence"/>
</dbReference>
<reference evidence="1 2" key="1">
    <citation type="submission" date="2021-06" db="EMBL/GenBank/DDBJ databases">
        <authorList>
            <person name="Palmer J.M."/>
        </authorList>
    </citation>
    <scope>NUCLEOTIDE SEQUENCE [LARGE SCALE GENOMIC DNA]</scope>
    <source>
        <strain evidence="1 2">GA_2019</strain>
        <tissue evidence="1">Muscle</tissue>
    </source>
</reference>
<proteinExistence type="predicted"/>
<name>A0ABV0P419_9TELE</name>
<feature type="non-terminal residue" evidence="1">
    <location>
        <position position="1"/>
    </location>
</feature>
<protein>
    <submittedName>
        <fullName evidence="1">Uncharacterized protein</fullName>
    </submittedName>
</protein>
<evidence type="ECO:0000313" key="2">
    <source>
        <dbReference type="Proteomes" id="UP001476798"/>
    </source>
</evidence>
<gene>
    <name evidence="1" type="ORF">GOODEAATRI_014156</name>
</gene>
<organism evidence="1 2">
    <name type="scientific">Goodea atripinnis</name>
    <dbReference type="NCBI Taxonomy" id="208336"/>
    <lineage>
        <taxon>Eukaryota</taxon>
        <taxon>Metazoa</taxon>
        <taxon>Chordata</taxon>
        <taxon>Craniata</taxon>
        <taxon>Vertebrata</taxon>
        <taxon>Euteleostomi</taxon>
        <taxon>Actinopterygii</taxon>
        <taxon>Neopterygii</taxon>
        <taxon>Teleostei</taxon>
        <taxon>Neoteleostei</taxon>
        <taxon>Acanthomorphata</taxon>
        <taxon>Ovalentaria</taxon>
        <taxon>Atherinomorphae</taxon>
        <taxon>Cyprinodontiformes</taxon>
        <taxon>Goodeidae</taxon>
        <taxon>Goodea</taxon>
    </lineage>
</organism>
<keyword evidence="2" id="KW-1185">Reference proteome</keyword>
<sequence>LAGVDNMGMNFLPISLRGATGSFIHLHDHTLQSCPRFSLEKPQILLHQRKRESDKNSSHSCMSSRRPIHSLQIQSCLELCALLTVPLHSLRCHHFAKAMWFFLMQPYRSKSFAYVPEKIPSLSDLEDCDSNVSPQASFTLHF</sequence>
<evidence type="ECO:0000313" key="1">
    <source>
        <dbReference type="EMBL" id="MEQ2178460.1"/>
    </source>
</evidence>
<dbReference type="EMBL" id="JAHRIO010060955">
    <property type="protein sequence ID" value="MEQ2178460.1"/>
    <property type="molecule type" value="Genomic_DNA"/>
</dbReference>
<accession>A0ABV0P419</accession>
<comment type="caution">
    <text evidence="1">The sequence shown here is derived from an EMBL/GenBank/DDBJ whole genome shotgun (WGS) entry which is preliminary data.</text>
</comment>